<evidence type="ECO:0000313" key="1">
    <source>
        <dbReference type="EMBL" id="KAJ1888243.1"/>
    </source>
</evidence>
<dbReference type="EMBL" id="JANBPG010001797">
    <property type="protein sequence ID" value="KAJ1888243.1"/>
    <property type="molecule type" value="Genomic_DNA"/>
</dbReference>
<dbReference type="Proteomes" id="UP001150581">
    <property type="component" value="Unassembled WGS sequence"/>
</dbReference>
<keyword evidence="2" id="KW-1185">Reference proteome</keyword>
<name>A0ACC1IDL1_9FUNG</name>
<gene>
    <name evidence="1" type="ORF">LPJ66_008674</name>
</gene>
<reference evidence="1" key="1">
    <citation type="submission" date="2022-07" db="EMBL/GenBank/DDBJ databases">
        <title>Phylogenomic reconstructions and comparative analyses of Kickxellomycotina fungi.</title>
        <authorList>
            <person name="Reynolds N.K."/>
            <person name="Stajich J.E."/>
            <person name="Barry K."/>
            <person name="Grigoriev I.V."/>
            <person name="Crous P."/>
            <person name="Smith M.E."/>
        </authorList>
    </citation>
    <scope>NUCLEOTIDE SEQUENCE</scope>
    <source>
        <strain evidence="1">Benny 63K</strain>
    </source>
</reference>
<feature type="non-terminal residue" evidence="1">
    <location>
        <position position="55"/>
    </location>
</feature>
<sequence>MNTRTPPDGASAPERFVNTSSEILISLTGNIGQRAQAASRELLILDTLEHTTQAQ</sequence>
<organism evidence="1 2">
    <name type="scientific">Kickxella alabastrina</name>
    <dbReference type="NCBI Taxonomy" id="61397"/>
    <lineage>
        <taxon>Eukaryota</taxon>
        <taxon>Fungi</taxon>
        <taxon>Fungi incertae sedis</taxon>
        <taxon>Zoopagomycota</taxon>
        <taxon>Kickxellomycotina</taxon>
        <taxon>Kickxellomycetes</taxon>
        <taxon>Kickxellales</taxon>
        <taxon>Kickxellaceae</taxon>
        <taxon>Kickxella</taxon>
    </lineage>
</organism>
<proteinExistence type="predicted"/>
<accession>A0ACC1IDL1</accession>
<comment type="caution">
    <text evidence="1">The sequence shown here is derived from an EMBL/GenBank/DDBJ whole genome shotgun (WGS) entry which is preliminary data.</text>
</comment>
<protein>
    <submittedName>
        <fullName evidence="1">Uncharacterized protein</fullName>
    </submittedName>
</protein>
<evidence type="ECO:0000313" key="2">
    <source>
        <dbReference type="Proteomes" id="UP001150581"/>
    </source>
</evidence>